<gene>
    <name evidence="12" type="ORF">GCM10009430_12640</name>
</gene>
<protein>
    <recommendedName>
        <fullName evidence="8">Endoglucanase</fullName>
        <ecNumber evidence="8">3.2.1.4</ecNumber>
    </recommendedName>
</protein>
<dbReference type="InterPro" id="IPR008928">
    <property type="entry name" value="6-hairpin_glycosidase_sf"/>
</dbReference>
<dbReference type="Gene3D" id="2.60.40.10">
    <property type="entry name" value="Immunoglobulins"/>
    <property type="match status" value="1"/>
</dbReference>
<feature type="active site" evidence="7">
    <location>
        <position position="723"/>
    </location>
</feature>
<feature type="domain" description="Cellulase Ig-like" evidence="10">
    <location>
        <begin position="199"/>
        <end position="277"/>
    </location>
</feature>
<dbReference type="Proteomes" id="UP001501758">
    <property type="component" value="Unassembled WGS sequence"/>
</dbReference>
<comment type="catalytic activity">
    <reaction evidence="8">
        <text>Endohydrolysis of (1-&gt;4)-beta-D-glucosidic linkages in cellulose, lichenin and cereal beta-D-glucans.</text>
        <dbReference type="EC" id="3.2.1.4"/>
    </reaction>
</comment>
<keyword evidence="3 7" id="KW-0378">Hydrolase</keyword>
<dbReference type="NCBIfam" id="TIGR04183">
    <property type="entry name" value="Por_Secre_tail"/>
    <property type="match status" value="1"/>
</dbReference>
<organism evidence="12 13">
    <name type="scientific">Aquimarina litoralis</name>
    <dbReference type="NCBI Taxonomy" id="584605"/>
    <lineage>
        <taxon>Bacteria</taxon>
        <taxon>Pseudomonadati</taxon>
        <taxon>Bacteroidota</taxon>
        <taxon>Flavobacteriia</taxon>
        <taxon>Flavobacteriales</taxon>
        <taxon>Flavobacteriaceae</taxon>
        <taxon>Aquimarina</taxon>
    </lineage>
</organism>
<reference evidence="12 13" key="1">
    <citation type="journal article" date="2019" name="Int. J. Syst. Evol. Microbiol.">
        <title>The Global Catalogue of Microorganisms (GCM) 10K type strain sequencing project: providing services to taxonomists for standard genome sequencing and annotation.</title>
        <authorList>
            <consortium name="The Broad Institute Genomics Platform"/>
            <consortium name="The Broad Institute Genome Sequencing Center for Infectious Disease"/>
            <person name="Wu L."/>
            <person name="Ma J."/>
        </authorList>
    </citation>
    <scope>NUCLEOTIDE SEQUENCE [LARGE SCALE GENOMIC DNA]</scope>
    <source>
        <strain evidence="12 13">JCM 15974</strain>
    </source>
</reference>
<dbReference type="PROSITE" id="PS00698">
    <property type="entry name" value="GH9_3"/>
    <property type="match status" value="1"/>
</dbReference>
<dbReference type="Pfam" id="PF00759">
    <property type="entry name" value="Glyco_hydro_9"/>
    <property type="match status" value="1"/>
</dbReference>
<feature type="domain" description="Secretion system C-terminal sorting" evidence="11">
    <location>
        <begin position="772"/>
        <end position="842"/>
    </location>
</feature>
<feature type="signal peptide" evidence="8">
    <location>
        <begin position="1"/>
        <end position="21"/>
    </location>
</feature>
<evidence type="ECO:0000256" key="8">
    <source>
        <dbReference type="RuleBase" id="RU361166"/>
    </source>
</evidence>
<keyword evidence="8" id="KW-0136">Cellulose degradation</keyword>
<dbReference type="InterPro" id="IPR033126">
    <property type="entry name" value="Glyco_hydro_9_Asp/Glu_AS"/>
</dbReference>
<dbReference type="InterPro" id="IPR012341">
    <property type="entry name" value="6hp_glycosidase-like_sf"/>
</dbReference>
<dbReference type="Pfam" id="PF02927">
    <property type="entry name" value="CelD_N"/>
    <property type="match status" value="1"/>
</dbReference>
<evidence type="ECO:0000313" key="13">
    <source>
        <dbReference type="Proteomes" id="UP001501758"/>
    </source>
</evidence>
<comment type="caution">
    <text evidence="12">The sequence shown here is derived from an EMBL/GenBank/DDBJ whole genome shotgun (WGS) entry which is preliminary data.</text>
</comment>
<dbReference type="InterPro" id="IPR004197">
    <property type="entry name" value="Cellulase_Ig-like"/>
</dbReference>
<accession>A0ABN1ILW2</accession>
<dbReference type="SUPFAM" id="SSF48208">
    <property type="entry name" value="Six-hairpin glycosidases"/>
    <property type="match status" value="1"/>
</dbReference>
<comment type="similarity">
    <text evidence="1 7 8">Belongs to the glycosyl hydrolase 9 (cellulase E) family.</text>
</comment>
<dbReference type="Pfam" id="PF18962">
    <property type="entry name" value="Por_Secre_tail"/>
    <property type="match status" value="1"/>
</dbReference>
<dbReference type="EC" id="3.2.1.4" evidence="8"/>
<keyword evidence="4 7" id="KW-0119">Carbohydrate metabolism</keyword>
<sequence length="844" mass="92069">MKKRNLFATLILLLVVFQVNAQVVYSDDFDEGILSVESSSSYSSSLSGGNLVIQGDGTAGDFDPIVYTLHNSGTDISVDASGNNKLFIKVSGTSNPDFRVDIQDEDDFVTNFSPQSVRIDGTSTIYELDYSSSLQDGGYGGSSCTQATAPCPVDSSKIRFVQFFVNPGTNGGQYNGTITIDWISFGEPLEAIPPPSTFDVRYNQVGYLTGRNKTISIAAQSSFSNQAYTVLDSNDNIVLSGTTGPSSLWSDSGEHIANVDISGVDAEGTYRFQVDQEEISFKVSNDGYAELREEAFKYYYYNRSSTALEATHAGVYARPAGTPDTQVRIHSSAVSSGRPENFIISSPKGWYDAGDYNKYIVNSGISTYTLLAAFEHYKTEWENLQYNIPEQGGDLPDILDEVLWNLDWMLTMQDPFDGGVYHKLTAKSFSGRIMPADYNLQRYVVQKSTAAALNFAAVTAVASRIFADYESVRPGFSTQLENAAKDAYTWAKANPTVYYSQGGGGPVSDIQTGEYGDTNVTDEFQWAAVELFITTGENTYKDDINVSSIGGGTPSWPYSDPLALISIAHHATSLTGSINVTQANNTLLGTANELRDRVNSSAMKITMEGNDYSWGSNGAVGNQLFLLIRAYELTNDESYLDAAYTAMDYIFGRNGTGFSYVTGFGDKQVFEPHHRISDADGVSAPVPGMIVGGPQNENNPDTGDCSGSGVSFPTNFPASKYVDHWCSYSTNEITINWNAPLVYAMHALDFYQRESNTLSIDENEQIKNAFKIFPNPTSNVLNIQSSLSTTISKVELYSVQGKKILSRKIDKTIANIDISGVTSGLYLVKVIAEGQNYTSKLIKQ</sequence>
<dbReference type="SUPFAM" id="SSF81296">
    <property type="entry name" value="E set domains"/>
    <property type="match status" value="1"/>
</dbReference>
<evidence type="ECO:0000256" key="1">
    <source>
        <dbReference type="ARBA" id="ARBA00007072"/>
    </source>
</evidence>
<evidence type="ECO:0000259" key="11">
    <source>
        <dbReference type="Pfam" id="PF18962"/>
    </source>
</evidence>
<evidence type="ECO:0000256" key="2">
    <source>
        <dbReference type="ARBA" id="ARBA00022729"/>
    </source>
</evidence>
<evidence type="ECO:0000256" key="5">
    <source>
        <dbReference type="ARBA" id="ARBA00023295"/>
    </source>
</evidence>
<evidence type="ECO:0000259" key="9">
    <source>
        <dbReference type="Pfam" id="PF00759"/>
    </source>
</evidence>
<feature type="active site" evidence="7">
    <location>
        <position position="732"/>
    </location>
</feature>
<dbReference type="InterPro" id="IPR001701">
    <property type="entry name" value="Glyco_hydro_9"/>
</dbReference>
<evidence type="ECO:0000259" key="10">
    <source>
        <dbReference type="Pfam" id="PF02927"/>
    </source>
</evidence>
<dbReference type="InterPro" id="IPR014756">
    <property type="entry name" value="Ig_E-set"/>
</dbReference>
<dbReference type="InterPro" id="IPR013783">
    <property type="entry name" value="Ig-like_fold"/>
</dbReference>
<evidence type="ECO:0000256" key="7">
    <source>
        <dbReference type="PROSITE-ProRule" id="PRU10060"/>
    </source>
</evidence>
<keyword evidence="13" id="KW-1185">Reference proteome</keyword>
<evidence type="ECO:0000313" key="12">
    <source>
        <dbReference type="EMBL" id="GAA0716685.1"/>
    </source>
</evidence>
<dbReference type="RefSeq" id="WP_343911516.1">
    <property type="nucleotide sequence ID" value="NZ_BAAAGE010000001.1"/>
</dbReference>
<dbReference type="EMBL" id="BAAAGE010000001">
    <property type="protein sequence ID" value="GAA0716685.1"/>
    <property type="molecule type" value="Genomic_DNA"/>
</dbReference>
<keyword evidence="6 7" id="KW-0624">Polysaccharide degradation</keyword>
<keyword evidence="5 7" id="KW-0326">Glycosidase</keyword>
<keyword evidence="2 8" id="KW-0732">Signal</keyword>
<dbReference type="Gene3D" id="1.50.10.10">
    <property type="match status" value="1"/>
</dbReference>
<proteinExistence type="inferred from homology"/>
<evidence type="ECO:0000256" key="4">
    <source>
        <dbReference type="ARBA" id="ARBA00023277"/>
    </source>
</evidence>
<name>A0ABN1ILW2_9FLAO</name>
<feature type="domain" description="Glycoside hydrolase family 9" evidence="9">
    <location>
        <begin position="288"/>
        <end position="745"/>
    </location>
</feature>
<dbReference type="InterPro" id="IPR026444">
    <property type="entry name" value="Secre_tail"/>
</dbReference>
<evidence type="ECO:0000256" key="6">
    <source>
        <dbReference type="ARBA" id="ARBA00023326"/>
    </source>
</evidence>
<dbReference type="PANTHER" id="PTHR22298">
    <property type="entry name" value="ENDO-1,4-BETA-GLUCANASE"/>
    <property type="match status" value="1"/>
</dbReference>
<evidence type="ECO:0000256" key="3">
    <source>
        <dbReference type="ARBA" id="ARBA00022801"/>
    </source>
</evidence>
<dbReference type="CDD" id="cd02850">
    <property type="entry name" value="E_set_Cellulase_N"/>
    <property type="match status" value="1"/>
</dbReference>
<feature type="chain" id="PRO_5044957912" description="Endoglucanase" evidence="8">
    <location>
        <begin position="22"/>
        <end position="844"/>
    </location>
</feature>